<organism evidence="1 2">
    <name type="scientific">Lyophyllum shimeji</name>
    <name type="common">Hon-shimeji</name>
    <name type="synonym">Tricholoma shimeji</name>
    <dbReference type="NCBI Taxonomy" id="47721"/>
    <lineage>
        <taxon>Eukaryota</taxon>
        <taxon>Fungi</taxon>
        <taxon>Dikarya</taxon>
        <taxon>Basidiomycota</taxon>
        <taxon>Agaricomycotina</taxon>
        <taxon>Agaricomycetes</taxon>
        <taxon>Agaricomycetidae</taxon>
        <taxon>Agaricales</taxon>
        <taxon>Tricholomatineae</taxon>
        <taxon>Lyophyllaceae</taxon>
        <taxon>Lyophyllum</taxon>
    </lineage>
</organism>
<dbReference type="PANTHER" id="PTHR11439:SF483">
    <property type="entry name" value="PEPTIDE SYNTHASE GLIP-LIKE, PUTATIVE (AFU_ORTHOLOGUE AFUA_3G12920)-RELATED"/>
    <property type="match status" value="1"/>
</dbReference>
<dbReference type="AlphaFoldDB" id="A0A9P3UUW5"/>
<dbReference type="CDD" id="cd09272">
    <property type="entry name" value="RNase_HI_RT_Ty1"/>
    <property type="match status" value="1"/>
</dbReference>
<name>A0A9P3UUW5_LYOSH</name>
<keyword evidence="1" id="KW-0808">Transferase</keyword>
<proteinExistence type="predicted"/>
<keyword evidence="1" id="KW-0548">Nucleotidyltransferase</keyword>
<keyword evidence="1" id="KW-0695">RNA-directed DNA polymerase</keyword>
<accession>A0A9P3UUW5</accession>
<evidence type="ECO:0000313" key="1">
    <source>
        <dbReference type="EMBL" id="GLB45567.1"/>
    </source>
</evidence>
<dbReference type="PANTHER" id="PTHR11439">
    <property type="entry name" value="GAG-POL-RELATED RETROTRANSPOSON"/>
    <property type="match status" value="1"/>
</dbReference>
<comment type="caution">
    <text evidence="1">The sequence shown here is derived from an EMBL/GenBank/DDBJ whole genome shotgun (WGS) entry which is preliminary data.</text>
</comment>
<reference evidence="1" key="1">
    <citation type="submission" date="2022-07" db="EMBL/GenBank/DDBJ databases">
        <title>The genome of Lyophyllum shimeji provides insight into the initial evolution of ectomycorrhizal fungal genome.</title>
        <authorList>
            <person name="Kobayashi Y."/>
            <person name="Shibata T."/>
            <person name="Hirakawa H."/>
            <person name="Shigenobu S."/>
            <person name="Nishiyama T."/>
            <person name="Yamada A."/>
            <person name="Hasebe M."/>
            <person name="Kawaguchi M."/>
        </authorList>
    </citation>
    <scope>NUCLEOTIDE SEQUENCE</scope>
    <source>
        <strain evidence="1">AT787</strain>
    </source>
</reference>
<keyword evidence="2" id="KW-1185">Reference proteome</keyword>
<evidence type="ECO:0000313" key="2">
    <source>
        <dbReference type="Proteomes" id="UP001063166"/>
    </source>
</evidence>
<protein>
    <submittedName>
        <fullName evidence="1">Reverse transcriptase (RNA-dependent DNA polymerase)</fullName>
    </submittedName>
</protein>
<sequence length="240" mass="26713">MQDCNPRPTPLPAGIRLLESQSPSTEAERAFIEGKPYHEILSSLMWAQVATRPDLSYAVGVLARFQSNPGPAHWNALLHTGDTGSIKPVGYVDADYGGDFDTRRSTSGYVFMMANGPVSWSSKRQPTVALSTTEAEYMALTRGAQQALWMHNFLFEIDLPQNLPATLHVDNTSSISLAQSTKGHARAKHIDIRHHYVRERVQNGDIQINHISSTENPADILTKPLPRVLHEHMVDLLRLK</sequence>
<dbReference type="GO" id="GO:0003964">
    <property type="term" value="F:RNA-directed DNA polymerase activity"/>
    <property type="evidence" value="ECO:0007669"/>
    <property type="project" value="UniProtKB-KW"/>
</dbReference>
<dbReference type="EMBL" id="BRPK01000024">
    <property type="protein sequence ID" value="GLB45567.1"/>
    <property type="molecule type" value="Genomic_DNA"/>
</dbReference>
<dbReference type="OrthoDB" id="3344688at2759"/>
<gene>
    <name evidence="1" type="ORF">LshimejAT787_2400250</name>
</gene>
<dbReference type="Proteomes" id="UP001063166">
    <property type="component" value="Unassembled WGS sequence"/>
</dbReference>